<evidence type="ECO:0000313" key="4">
    <source>
        <dbReference type="Proteomes" id="UP000295310"/>
    </source>
</evidence>
<dbReference type="Gene3D" id="3.40.1010.10">
    <property type="entry name" value="Cobalt-precorrin-4 Transmethylase, Domain 1"/>
    <property type="match status" value="1"/>
</dbReference>
<keyword evidence="4" id="KW-1185">Reference proteome</keyword>
<dbReference type="GO" id="GO:0046081">
    <property type="term" value="P:dUTP catabolic process"/>
    <property type="evidence" value="ECO:0007669"/>
    <property type="project" value="TreeGrafter"/>
</dbReference>
<dbReference type="AlphaFoldDB" id="A0A4R6BBE3"/>
<gene>
    <name evidence="3" type="ORF">ERX27_09490</name>
</gene>
<dbReference type="CDD" id="cd11528">
    <property type="entry name" value="NTP-PPase_MazG_Nterm"/>
    <property type="match status" value="1"/>
</dbReference>
<dbReference type="Gene3D" id="1.10.287.1080">
    <property type="entry name" value="MazG-like"/>
    <property type="match status" value="1"/>
</dbReference>
<evidence type="ECO:0000259" key="2">
    <source>
        <dbReference type="Pfam" id="PF03819"/>
    </source>
</evidence>
<feature type="domain" description="NTP pyrophosphohydrolase MazG-like" evidence="2">
    <location>
        <begin position="247"/>
        <end position="320"/>
    </location>
</feature>
<dbReference type="RefSeq" id="WP_133432599.1">
    <property type="nucleotide sequence ID" value="NZ_SCWA01000019.1"/>
</dbReference>
<evidence type="ECO:0000313" key="3">
    <source>
        <dbReference type="EMBL" id="TDL94243.1"/>
    </source>
</evidence>
<dbReference type="GO" id="GO:0006950">
    <property type="term" value="P:response to stress"/>
    <property type="evidence" value="ECO:0007669"/>
    <property type="project" value="UniProtKB-ARBA"/>
</dbReference>
<dbReference type="CDD" id="cd11723">
    <property type="entry name" value="YabN_N_like"/>
    <property type="match status" value="1"/>
</dbReference>
<organism evidence="3 4">
    <name type="scientific">Macrococcus brunensis</name>
    <dbReference type="NCBI Taxonomy" id="198483"/>
    <lineage>
        <taxon>Bacteria</taxon>
        <taxon>Bacillati</taxon>
        <taxon>Bacillota</taxon>
        <taxon>Bacilli</taxon>
        <taxon>Bacillales</taxon>
        <taxon>Staphylococcaceae</taxon>
        <taxon>Macrococcus</taxon>
    </lineage>
</organism>
<dbReference type="FunFam" id="1.10.287.1080:FF:000001">
    <property type="entry name" value="Nucleoside triphosphate pyrophosphohydrolase"/>
    <property type="match status" value="1"/>
</dbReference>
<dbReference type="Pfam" id="PF00590">
    <property type="entry name" value="TP_methylase"/>
    <property type="match status" value="1"/>
</dbReference>
<dbReference type="GO" id="GO:0006203">
    <property type="term" value="P:dGTP catabolic process"/>
    <property type="evidence" value="ECO:0007669"/>
    <property type="project" value="TreeGrafter"/>
</dbReference>
<dbReference type="EMBL" id="SCWA01000019">
    <property type="protein sequence ID" value="TDL94243.1"/>
    <property type="molecule type" value="Genomic_DNA"/>
</dbReference>
<dbReference type="Pfam" id="PF03819">
    <property type="entry name" value="MazG"/>
    <property type="match status" value="1"/>
</dbReference>
<dbReference type="GO" id="GO:0046061">
    <property type="term" value="P:dATP catabolic process"/>
    <property type="evidence" value="ECO:0007669"/>
    <property type="project" value="TreeGrafter"/>
</dbReference>
<sequence>MNKITVIGLGNYGLDELPYGIYQMLTAGQKVYVRTLKHPVIEELPDVEWESFDAVYEKHEQFPAVYQEIVDTLLKEAEENEVLYAVPGHPMVAESTTQLLLQSDAPIEVKGGKSFIDDLFTAAGADPNDGFQLLDATAFDARHLNIRNALVVTQVYNQIVASDLKITLLDHYPAEHPVKVITAARNHDSEVKEVPLFEMDHDFSESNLTSLYIDPVTGTGLYGELTELNSVMATLISPDGCPWDQKQTHQSLRRYLIEESFELIEAIDADDIDHMIEELGDILLQVVFHAALARRDELFDIREVIEAVTDKMIRRHPHVFGDAVINNLDDLNQVWEQEKKNEGKEKRDIKVEKQFADLFMALYEKVKEGVSLEEALQEVKYETR</sequence>
<proteinExistence type="predicted"/>
<dbReference type="InterPro" id="IPR011551">
    <property type="entry name" value="NTP_PyrPHydrolase_MazG"/>
</dbReference>
<evidence type="ECO:0000259" key="1">
    <source>
        <dbReference type="Pfam" id="PF00590"/>
    </source>
</evidence>
<dbReference type="PANTHER" id="PTHR30522">
    <property type="entry name" value="NUCLEOSIDE TRIPHOSPHATE PYROPHOSPHOHYDROLASE"/>
    <property type="match status" value="1"/>
</dbReference>
<dbReference type="InterPro" id="IPR035013">
    <property type="entry name" value="YabN_N"/>
</dbReference>
<dbReference type="PANTHER" id="PTHR30522:SF0">
    <property type="entry name" value="NUCLEOSIDE TRIPHOSPHATE PYROPHOSPHOHYDROLASE"/>
    <property type="match status" value="1"/>
</dbReference>
<dbReference type="GO" id="GO:0046052">
    <property type="term" value="P:UTP catabolic process"/>
    <property type="evidence" value="ECO:0007669"/>
    <property type="project" value="TreeGrafter"/>
</dbReference>
<dbReference type="GO" id="GO:0046076">
    <property type="term" value="P:dTTP catabolic process"/>
    <property type="evidence" value="ECO:0007669"/>
    <property type="project" value="TreeGrafter"/>
</dbReference>
<dbReference type="InterPro" id="IPR035996">
    <property type="entry name" value="4pyrrol_Methylase_sf"/>
</dbReference>
<comment type="caution">
    <text evidence="3">The sequence shown here is derived from an EMBL/GenBank/DDBJ whole genome shotgun (WGS) entry which is preliminary data.</text>
</comment>
<feature type="domain" description="Tetrapyrrole methylase" evidence="1">
    <location>
        <begin position="3"/>
        <end position="198"/>
    </location>
</feature>
<reference evidence="3 4" key="1">
    <citation type="submission" date="2019-01" db="EMBL/GenBank/DDBJ databases">
        <title>Draft genome sequences of the type strains of six Macrococcus species.</title>
        <authorList>
            <person name="Mazhar S."/>
            <person name="Altermann E."/>
            <person name="Hill C."/>
            <person name="Mcauliffe O."/>
        </authorList>
    </citation>
    <scope>NUCLEOTIDE SEQUENCE [LARGE SCALE GENOMIC DNA]</scope>
    <source>
        <strain evidence="3 4">CCM4811</strain>
    </source>
</reference>
<dbReference type="SUPFAM" id="SSF101386">
    <property type="entry name" value="all-alpha NTP pyrophosphatases"/>
    <property type="match status" value="1"/>
</dbReference>
<dbReference type="InterPro" id="IPR048015">
    <property type="entry name" value="NTP-PPase_MazG-like_N"/>
</dbReference>
<dbReference type="InterPro" id="IPR004518">
    <property type="entry name" value="MazG-like_dom"/>
</dbReference>
<dbReference type="GO" id="GO:0046047">
    <property type="term" value="P:TTP catabolic process"/>
    <property type="evidence" value="ECO:0007669"/>
    <property type="project" value="TreeGrafter"/>
</dbReference>
<dbReference type="InterPro" id="IPR014777">
    <property type="entry name" value="4pyrrole_Mease_sub1"/>
</dbReference>
<dbReference type="NCBIfam" id="TIGR00444">
    <property type="entry name" value="mazG"/>
    <property type="match status" value="1"/>
</dbReference>
<accession>A0A4R6BBE3</accession>
<dbReference type="GO" id="GO:0047429">
    <property type="term" value="F:nucleoside triphosphate diphosphatase activity"/>
    <property type="evidence" value="ECO:0007669"/>
    <property type="project" value="TreeGrafter"/>
</dbReference>
<dbReference type="OrthoDB" id="9808939at2"/>
<dbReference type="GO" id="GO:0008168">
    <property type="term" value="F:methyltransferase activity"/>
    <property type="evidence" value="ECO:0007669"/>
    <property type="project" value="InterPro"/>
</dbReference>
<dbReference type="InterPro" id="IPR000878">
    <property type="entry name" value="4pyrrol_Mease"/>
</dbReference>
<dbReference type="SUPFAM" id="SSF53790">
    <property type="entry name" value="Tetrapyrrole methylase"/>
    <property type="match status" value="1"/>
</dbReference>
<protein>
    <submittedName>
        <fullName evidence="3">MazG family protein</fullName>
    </submittedName>
</protein>
<name>A0A4R6BBE3_9STAP</name>
<dbReference type="Proteomes" id="UP000295310">
    <property type="component" value="Unassembled WGS sequence"/>
</dbReference>